<accession>A0A2H4S9W2</accession>
<dbReference type="GO" id="GO:0006508">
    <property type="term" value="P:proteolysis"/>
    <property type="evidence" value="ECO:0007669"/>
    <property type="project" value="InterPro"/>
</dbReference>
<name>A0A2H4S9W2_CORMI</name>
<dbReference type="InterPro" id="IPR038656">
    <property type="entry name" value="Peptidase_G1_sf"/>
</dbReference>
<dbReference type="CDD" id="cd13426">
    <property type="entry name" value="Peptidase_G1"/>
    <property type="match status" value="1"/>
</dbReference>
<evidence type="ECO:0000256" key="1">
    <source>
        <dbReference type="PIRSR" id="PIRSR600250-50"/>
    </source>
</evidence>
<dbReference type="EMBL" id="CP023323">
    <property type="protein sequence ID" value="ATY59906.1"/>
    <property type="molecule type" value="Genomic_DNA"/>
</dbReference>
<dbReference type="Gene3D" id="2.60.120.700">
    <property type="entry name" value="Peptidase G1"/>
    <property type="match status" value="1"/>
</dbReference>
<reference evidence="3 4" key="1">
    <citation type="journal article" date="2017" name="BMC Genomics">
        <title>Chromosome level assembly and secondary metabolite potential of the parasitic fungus Cordyceps militaris.</title>
        <authorList>
            <person name="Kramer G.J."/>
            <person name="Nodwell J.R."/>
        </authorList>
    </citation>
    <scope>NUCLEOTIDE SEQUENCE [LARGE SCALE GENOMIC DNA]</scope>
    <source>
        <strain evidence="3 4">ATCC 34164</strain>
    </source>
</reference>
<dbReference type="GO" id="GO:0070007">
    <property type="term" value="F:glutamic-type endopeptidase activity"/>
    <property type="evidence" value="ECO:0007669"/>
    <property type="project" value="InterPro"/>
</dbReference>
<sequence>MKAAIVAVALLSAGAQAAFTETVNGVTYTVTHLDADGSELPVQSGPVIDATSRVAQREQRRAARAAEKRSQTFTNWCGAANLSPPGGSTWNSVSGAWTVPKMSLRSGQSASNQPSLVQWIGIDGDGCKSGGLIQGGSGSQIDSNGSQENYAWFEFVPATLRTFTMKVNTGDQISGLVTADSSTTGNVTINNVSTGQSMNFYFSDGGAGLCGSSAEWILEDLTSEPSQTLEPFAGFPDNHFTNCQASTNGGQSAGPGTNNVNIAQNGKTLCTGQISGSSVYVHSS</sequence>
<feature type="active site" description="Proton acceptor" evidence="1">
    <location>
        <position position="219"/>
    </location>
</feature>
<protein>
    <submittedName>
        <fullName evidence="3">Acid ase A</fullName>
    </submittedName>
</protein>
<keyword evidence="2" id="KW-0732">Signal</keyword>
<proteinExistence type="predicted"/>
<dbReference type="InterPro" id="IPR013320">
    <property type="entry name" value="ConA-like_dom_sf"/>
</dbReference>
<dbReference type="VEuPathDB" id="FungiDB:A9K55_005744"/>
<dbReference type="PRINTS" id="PR00977">
    <property type="entry name" value="SCYTLDPTASE"/>
</dbReference>
<dbReference type="VEuPathDB" id="FungiDB:CCM_03227"/>
<evidence type="ECO:0000313" key="4">
    <source>
        <dbReference type="Proteomes" id="UP000323067"/>
    </source>
</evidence>
<feature type="chain" id="PRO_5014121740" evidence="2">
    <location>
        <begin position="18"/>
        <end position="284"/>
    </location>
</feature>
<evidence type="ECO:0000313" key="3">
    <source>
        <dbReference type="EMBL" id="ATY59906.1"/>
    </source>
</evidence>
<evidence type="ECO:0000256" key="2">
    <source>
        <dbReference type="SAM" id="SignalP"/>
    </source>
</evidence>
<feature type="signal peptide" evidence="2">
    <location>
        <begin position="1"/>
        <end position="17"/>
    </location>
</feature>
<dbReference type="SUPFAM" id="SSF49899">
    <property type="entry name" value="Concanavalin A-like lectins/glucanases"/>
    <property type="match status" value="1"/>
</dbReference>
<dbReference type="InterPro" id="IPR000250">
    <property type="entry name" value="Peptidase_G1"/>
</dbReference>
<dbReference type="Proteomes" id="UP000323067">
    <property type="component" value="Chromosome vi"/>
</dbReference>
<dbReference type="AlphaFoldDB" id="A0A2H4S9W2"/>
<gene>
    <name evidence="3" type="ORF">A9K55_005744</name>
</gene>
<dbReference type="PANTHER" id="PTHR37536:SF1">
    <property type="entry name" value="ASPERGILLOPEPSIN, PUTAITVE (AFU_ORTHOLOGUE AFUA_7G01200)"/>
    <property type="match status" value="1"/>
</dbReference>
<dbReference type="PANTHER" id="PTHR37536">
    <property type="entry name" value="PUTATIVE (AFU_ORTHOLOGUE AFUA_3G02970)-RELATED"/>
    <property type="match status" value="1"/>
</dbReference>
<dbReference type="Pfam" id="PF01828">
    <property type="entry name" value="Peptidase_A4"/>
    <property type="match status" value="1"/>
</dbReference>
<organism evidence="3 4">
    <name type="scientific">Cordyceps militaris</name>
    <name type="common">Caterpillar fungus</name>
    <name type="synonym">Clavaria militaris</name>
    <dbReference type="NCBI Taxonomy" id="73501"/>
    <lineage>
        <taxon>Eukaryota</taxon>
        <taxon>Fungi</taxon>
        <taxon>Dikarya</taxon>
        <taxon>Ascomycota</taxon>
        <taxon>Pezizomycotina</taxon>
        <taxon>Sordariomycetes</taxon>
        <taxon>Hypocreomycetidae</taxon>
        <taxon>Hypocreales</taxon>
        <taxon>Cordycipitaceae</taxon>
        <taxon>Cordyceps</taxon>
    </lineage>
</organism>
<dbReference type="OrthoDB" id="2862635at2759"/>